<reference evidence="1 2" key="1">
    <citation type="submission" date="2019-05" db="EMBL/GenBank/DDBJ databases">
        <title>Another draft genome of Portunus trituberculatus and its Hox gene families provides insights of decapod evolution.</title>
        <authorList>
            <person name="Jeong J.-H."/>
            <person name="Song I."/>
            <person name="Kim S."/>
            <person name="Choi T."/>
            <person name="Kim D."/>
            <person name="Ryu S."/>
            <person name="Kim W."/>
        </authorList>
    </citation>
    <scope>NUCLEOTIDE SEQUENCE [LARGE SCALE GENOMIC DNA]</scope>
    <source>
        <tissue evidence="1">Muscle</tissue>
    </source>
</reference>
<organism evidence="1 2">
    <name type="scientific">Portunus trituberculatus</name>
    <name type="common">Swimming crab</name>
    <name type="synonym">Neptunus trituberculatus</name>
    <dbReference type="NCBI Taxonomy" id="210409"/>
    <lineage>
        <taxon>Eukaryota</taxon>
        <taxon>Metazoa</taxon>
        <taxon>Ecdysozoa</taxon>
        <taxon>Arthropoda</taxon>
        <taxon>Crustacea</taxon>
        <taxon>Multicrustacea</taxon>
        <taxon>Malacostraca</taxon>
        <taxon>Eumalacostraca</taxon>
        <taxon>Eucarida</taxon>
        <taxon>Decapoda</taxon>
        <taxon>Pleocyemata</taxon>
        <taxon>Brachyura</taxon>
        <taxon>Eubrachyura</taxon>
        <taxon>Portunoidea</taxon>
        <taxon>Portunidae</taxon>
        <taxon>Portuninae</taxon>
        <taxon>Portunus</taxon>
    </lineage>
</organism>
<proteinExistence type="predicted"/>
<evidence type="ECO:0000313" key="1">
    <source>
        <dbReference type="EMBL" id="MPC42023.1"/>
    </source>
</evidence>
<accession>A0A5B7FAA5</accession>
<gene>
    <name evidence="1" type="ORF">E2C01_035634</name>
</gene>
<sequence>MHLGRYQVNPWYWRKNNTSIVNTFPPPETPMVGVVPGTTKYFSKPSGVSLHLKPSRIN</sequence>
<protein>
    <submittedName>
        <fullName evidence="1">Uncharacterized protein</fullName>
    </submittedName>
</protein>
<dbReference type="Proteomes" id="UP000324222">
    <property type="component" value="Unassembled WGS sequence"/>
</dbReference>
<name>A0A5B7FAA5_PORTR</name>
<dbReference type="AlphaFoldDB" id="A0A5B7FAA5"/>
<keyword evidence="2" id="KW-1185">Reference proteome</keyword>
<comment type="caution">
    <text evidence="1">The sequence shown here is derived from an EMBL/GenBank/DDBJ whole genome shotgun (WGS) entry which is preliminary data.</text>
</comment>
<dbReference type="EMBL" id="VSRR010005279">
    <property type="protein sequence ID" value="MPC42023.1"/>
    <property type="molecule type" value="Genomic_DNA"/>
</dbReference>
<evidence type="ECO:0000313" key="2">
    <source>
        <dbReference type="Proteomes" id="UP000324222"/>
    </source>
</evidence>